<sequence>MKARWWLIAFVVVISGCASQSINLNYYLLHSPHSDNKAGQQPGYQLSLQKLVLPEYLKQRSLVMQTSPTTLHFSPQHVWAEPVQSGMIKALEDSLWQQHQILSVPAGLAQHNDALSSADVAIVVDDFLPTSDGQAVLRGKYWIMYADQSKTMHIFNLQRPLEEDGFDHAVLQMQQLVAELSGHIAGQLDLSDD</sequence>
<accession>A0ABX1R2H6</accession>
<name>A0ABX1R2H6_9ALTE</name>
<proteinExistence type="predicted"/>
<dbReference type="SUPFAM" id="SSF159594">
    <property type="entry name" value="XCC0632-like"/>
    <property type="match status" value="1"/>
</dbReference>
<dbReference type="InterPro" id="IPR005586">
    <property type="entry name" value="ABC_trans_aux"/>
</dbReference>
<evidence type="ECO:0000259" key="1">
    <source>
        <dbReference type="Pfam" id="PF03886"/>
    </source>
</evidence>
<dbReference type="Pfam" id="PF03886">
    <property type="entry name" value="ABC_trans_aux"/>
    <property type="match status" value="1"/>
</dbReference>
<organism evidence="2 3">
    <name type="scientific">Alteromonas ponticola</name>
    <dbReference type="NCBI Taxonomy" id="2720613"/>
    <lineage>
        <taxon>Bacteria</taxon>
        <taxon>Pseudomonadati</taxon>
        <taxon>Pseudomonadota</taxon>
        <taxon>Gammaproteobacteria</taxon>
        <taxon>Alteromonadales</taxon>
        <taxon>Alteromonadaceae</taxon>
        <taxon>Alteromonas/Salinimonas group</taxon>
        <taxon>Alteromonas</taxon>
    </lineage>
</organism>
<dbReference type="PROSITE" id="PS51257">
    <property type="entry name" value="PROKAR_LIPOPROTEIN"/>
    <property type="match status" value="1"/>
</dbReference>
<protein>
    <submittedName>
        <fullName evidence="2">Membrane integrity-associated transporter subunit PqiC</fullName>
    </submittedName>
</protein>
<evidence type="ECO:0000313" key="3">
    <source>
        <dbReference type="Proteomes" id="UP000709336"/>
    </source>
</evidence>
<feature type="domain" description="ABC-type transport auxiliary lipoprotein component" evidence="1">
    <location>
        <begin position="27"/>
        <end position="185"/>
    </location>
</feature>
<dbReference type="EMBL" id="JAATNW010000003">
    <property type="protein sequence ID" value="NMH59380.1"/>
    <property type="molecule type" value="Genomic_DNA"/>
</dbReference>
<gene>
    <name evidence="2" type="ORF">HCJ96_05035</name>
</gene>
<dbReference type="Proteomes" id="UP000709336">
    <property type="component" value="Unassembled WGS sequence"/>
</dbReference>
<comment type="caution">
    <text evidence="2">The sequence shown here is derived from an EMBL/GenBank/DDBJ whole genome shotgun (WGS) entry which is preliminary data.</text>
</comment>
<keyword evidence="3" id="KW-1185">Reference proteome</keyword>
<dbReference type="RefSeq" id="WP_169209961.1">
    <property type="nucleotide sequence ID" value="NZ_JAATNW010000003.1"/>
</dbReference>
<dbReference type="Gene3D" id="3.40.50.10610">
    <property type="entry name" value="ABC-type transport auxiliary lipoprotein component"/>
    <property type="match status" value="1"/>
</dbReference>
<reference evidence="2 3" key="1">
    <citation type="submission" date="2020-03" db="EMBL/GenBank/DDBJ databases">
        <title>Alteromonas ponticola sp. nov., isolated from seawater.</title>
        <authorList>
            <person name="Yoon J.-H."/>
            <person name="Kim Y.-O."/>
        </authorList>
    </citation>
    <scope>NUCLEOTIDE SEQUENCE [LARGE SCALE GENOMIC DNA]</scope>
    <source>
        <strain evidence="2 3">MYP5</strain>
    </source>
</reference>
<evidence type="ECO:0000313" key="2">
    <source>
        <dbReference type="EMBL" id="NMH59380.1"/>
    </source>
</evidence>